<organism evidence="2 3">
    <name type="scientific">Undibacterium rugosum</name>
    <dbReference type="NCBI Taxonomy" id="2762291"/>
    <lineage>
        <taxon>Bacteria</taxon>
        <taxon>Pseudomonadati</taxon>
        <taxon>Pseudomonadota</taxon>
        <taxon>Betaproteobacteria</taxon>
        <taxon>Burkholderiales</taxon>
        <taxon>Oxalobacteraceae</taxon>
        <taxon>Undibacterium</taxon>
    </lineage>
</organism>
<evidence type="ECO:0000313" key="2">
    <source>
        <dbReference type="EMBL" id="MBC3936237.1"/>
    </source>
</evidence>
<reference evidence="2" key="1">
    <citation type="submission" date="2020-08" db="EMBL/GenBank/DDBJ databases">
        <title>Novel species isolated from subtropical streams in China.</title>
        <authorList>
            <person name="Lu H."/>
        </authorList>
    </citation>
    <scope>NUCLEOTIDE SEQUENCE</scope>
    <source>
        <strain evidence="2">CY7W</strain>
    </source>
</reference>
<name>A0A923I479_9BURK</name>
<dbReference type="Gene3D" id="1.25.40.10">
    <property type="entry name" value="Tetratricopeptide repeat domain"/>
    <property type="match status" value="1"/>
</dbReference>
<proteinExistence type="predicted"/>
<gene>
    <name evidence="2" type="ORF">H8K47_12755</name>
</gene>
<comment type="caution">
    <text evidence="2">The sequence shown here is derived from an EMBL/GenBank/DDBJ whole genome shotgun (WGS) entry which is preliminary data.</text>
</comment>
<dbReference type="SMART" id="SM00028">
    <property type="entry name" value="TPR"/>
    <property type="match status" value="3"/>
</dbReference>
<dbReference type="InterPro" id="IPR011990">
    <property type="entry name" value="TPR-like_helical_dom_sf"/>
</dbReference>
<evidence type="ECO:0000256" key="1">
    <source>
        <dbReference type="PROSITE-ProRule" id="PRU00339"/>
    </source>
</evidence>
<dbReference type="SUPFAM" id="SSF48452">
    <property type="entry name" value="TPR-like"/>
    <property type="match status" value="1"/>
</dbReference>
<dbReference type="Pfam" id="PF13432">
    <property type="entry name" value="TPR_16"/>
    <property type="match status" value="1"/>
</dbReference>
<dbReference type="Pfam" id="PF14559">
    <property type="entry name" value="TPR_19"/>
    <property type="match status" value="1"/>
</dbReference>
<feature type="repeat" description="TPR" evidence="1">
    <location>
        <begin position="224"/>
        <end position="257"/>
    </location>
</feature>
<dbReference type="EMBL" id="JACOGG010000013">
    <property type="protein sequence ID" value="MBC3936237.1"/>
    <property type="molecule type" value="Genomic_DNA"/>
</dbReference>
<protein>
    <submittedName>
        <fullName evidence="2">Tetratricopeptide repeat protein</fullName>
    </submittedName>
</protein>
<dbReference type="Proteomes" id="UP000612361">
    <property type="component" value="Unassembled WGS sequence"/>
</dbReference>
<evidence type="ECO:0000313" key="3">
    <source>
        <dbReference type="Proteomes" id="UP000612361"/>
    </source>
</evidence>
<dbReference type="PROSITE" id="PS50005">
    <property type="entry name" value="TPR"/>
    <property type="match status" value="1"/>
</dbReference>
<keyword evidence="1" id="KW-0802">TPR repeat</keyword>
<dbReference type="RefSeq" id="WP_186881799.1">
    <property type="nucleotide sequence ID" value="NZ_JACOGG010000013.1"/>
</dbReference>
<sequence>MLMIIVALSGCASTPTVRLAQAPRNDAGFKPPAAPVDTTAILKISTEMQHFLNKEVRLQARQSDKKRGLFDALQRDSKVTLDYDSSITKTAAETFASRSGNCLSLVLMTAAMAHYLDLPIHYQQVFLDESWSRVGNLYVSSGHVNIILGTKNSNYSAQLDDFNTLLIDFLPGPQAYKQRSVSLSEAQVIAMFLNNRAAELLAQNQIDDAYWHAVAALQTEPNFQPAHNTLGVIYRRHGDLALAETVFRQILATEPNNVIALSNLVEALQFMGKPTEAALQLAALRQIQAYPPFHFFNLGQHAMAQARYAEARSLFEQEAKRDPYNEETHFWLAQANLHLGDLSEASRQLSLARDHSTTPGAQDMYSKKLKALTALSQQR</sequence>
<keyword evidence="3" id="KW-1185">Reference proteome</keyword>
<accession>A0A923I479</accession>
<dbReference type="AlphaFoldDB" id="A0A923I479"/>
<dbReference type="InterPro" id="IPR019734">
    <property type="entry name" value="TPR_rpt"/>
</dbReference>